<protein>
    <submittedName>
        <fullName evidence="2">Uncharacterized protein</fullName>
    </submittedName>
</protein>
<dbReference type="PANTHER" id="PTHR33912">
    <property type="entry name" value="OS01G0939400 PROTEIN"/>
    <property type="match status" value="1"/>
</dbReference>
<evidence type="ECO:0000256" key="1">
    <source>
        <dbReference type="SAM" id="MobiDB-lite"/>
    </source>
</evidence>
<reference evidence="2 3" key="1">
    <citation type="submission" date="2020-10" db="EMBL/GenBank/DDBJ databases">
        <title>The Coptis chinensis genome and diversification of protoberbering-type alkaloids.</title>
        <authorList>
            <person name="Wang B."/>
            <person name="Shu S."/>
            <person name="Song C."/>
            <person name="Liu Y."/>
        </authorList>
    </citation>
    <scope>NUCLEOTIDE SEQUENCE [LARGE SCALE GENOMIC DNA]</scope>
    <source>
        <strain evidence="2">HL-2020</strain>
        <tissue evidence="2">Leaf</tissue>
    </source>
</reference>
<dbReference type="Proteomes" id="UP000631114">
    <property type="component" value="Unassembled WGS sequence"/>
</dbReference>
<dbReference type="OrthoDB" id="1935372at2759"/>
<accession>A0A835HHH5</accession>
<gene>
    <name evidence="2" type="ORF">IFM89_014597</name>
</gene>
<feature type="compositionally biased region" description="Low complexity" evidence="1">
    <location>
        <begin position="16"/>
        <end position="25"/>
    </location>
</feature>
<dbReference type="PANTHER" id="PTHR33912:SF3">
    <property type="entry name" value="OS01G0939400 PROTEIN"/>
    <property type="match status" value="1"/>
</dbReference>
<sequence length="173" mass="19111">MKTKKKSKVNEDVNDNLDGNVNVEDVPTDRDGPSIEELAPIGAGPSIEEFAQVVDENEINYARFLYCFLFCLYSRRSTYVGRLPNASLLLNAPDFSSHEMSQSDHYSRVAAAIASRKRESNGLAASSYPCSKFPRSNLPHSRNVGGLLVPPQLSGRSNVVTEDLSKLFARRTT</sequence>
<keyword evidence="3" id="KW-1185">Reference proteome</keyword>
<organism evidence="2 3">
    <name type="scientific">Coptis chinensis</name>
    <dbReference type="NCBI Taxonomy" id="261450"/>
    <lineage>
        <taxon>Eukaryota</taxon>
        <taxon>Viridiplantae</taxon>
        <taxon>Streptophyta</taxon>
        <taxon>Embryophyta</taxon>
        <taxon>Tracheophyta</taxon>
        <taxon>Spermatophyta</taxon>
        <taxon>Magnoliopsida</taxon>
        <taxon>Ranunculales</taxon>
        <taxon>Ranunculaceae</taxon>
        <taxon>Coptidoideae</taxon>
        <taxon>Coptis</taxon>
    </lineage>
</organism>
<dbReference type="InterPro" id="IPR040381">
    <property type="entry name" value="At4g14450-like"/>
</dbReference>
<name>A0A835HHH5_9MAGN</name>
<feature type="region of interest" description="Disordered" evidence="1">
    <location>
        <begin position="1"/>
        <end position="31"/>
    </location>
</feature>
<comment type="caution">
    <text evidence="2">The sequence shown here is derived from an EMBL/GenBank/DDBJ whole genome shotgun (WGS) entry which is preliminary data.</text>
</comment>
<dbReference type="AlphaFoldDB" id="A0A835HHH5"/>
<proteinExistence type="predicted"/>
<evidence type="ECO:0000313" key="2">
    <source>
        <dbReference type="EMBL" id="KAF9596953.1"/>
    </source>
</evidence>
<dbReference type="EMBL" id="JADFTS010000007">
    <property type="protein sequence ID" value="KAF9596953.1"/>
    <property type="molecule type" value="Genomic_DNA"/>
</dbReference>
<evidence type="ECO:0000313" key="3">
    <source>
        <dbReference type="Proteomes" id="UP000631114"/>
    </source>
</evidence>